<protein>
    <submittedName>
        <fullName evidence="2">Uncharacterized protein</fullName>
    </submittedName>
</protein>
<keyword evidence="3" id="KW-1185">Reference proteome</keyword>
<evidence type="ECO:0000313" key="3">
    <source>
        <dbReference type="Proteomes" id="UP001237292"/>
    </source>
</evidence>
<feature type="region of interest" description="Disordered" evidence="1">
    <location>
        <begin position="1"/>
        <end position="61"/>
    </location>
</feature>
<feature type="compositionally biased region" description="Basic and acidic residues" evidence="1">
    <location>
        <begin position="31"/>
        <end position="42"/>
    </location>
</feature>
<organism evidence="2 3">
    <name type="scientific">Pseudomonas piscis</name>
    <dbReference type="NCBI Taxonomy" id="2614538"/>
    <lineage>
        <taxon>Bacteria</taxon>
        <taxon>Pseudomonadati</taxon>
        <taxon>Pseudomonadota</taxon>
        <taxon>Gammaproteobacteria</taxon>
        <taxon>Pseudomonadales</taxon>
        <taxon>Pseudomonadaceae</taxon>
        <taxon>Pseudomonas</taxon>
    </lineage>
</organism>
<reference evidence="2 3" key="1">
    <citation type="journal article" date="2023" name="Access Microbiol">
        <title>The genome of a steinernematid-associated Pseudomonas piscis bacterium encodes the biosynthesis of insect toxins.</title>
        <authorList>
            <person name="Awori R.M."/>
            <person name="Hendre P."/>
            <person name="Amugune N.O."/>
        </authorList>
    </citation>
    <scope>NUCLEOTIDE SEQUENCE [LARGE SCALE GENOMIC DNA]</scope>
    <source>
        <strain evidence="2 3">75</strain>
    </source>
</reference>
<dbReference type="Proteomes" id="UP001237292">
    <property type="component" value="Chromosome"/>
</dbReference>
<sequence>MRDRAVSSPSSPSNTPAQGLVEQDPGPGLTDDQRVRREDQARARPGPRVEPGPADQERLRP</sequence>
<evidence type="ECO:0000313" key="2">
    <source>
        <dbReference type="EMBL" id="WMN20728.1"/>
    </source>
</evidence>
<dbReference type="EMBL" id="CP133164">
    <property type="protein sequence ID" value="WMN20728.1"/>
    <property type="molecule type" value="Genomic_DNA"/>
</dbReference>
<evidence type="ECO:0000256" key="1">
    <source>
        <dbReference type="SAM" id="MobiDB-lite"/>
    </source>
</evidence>
<name>A0ABY9NR18_9PSED</name>
<feature type="compositionally biased region" description="Polar residues" evidence="1">
    <location>
        <begin position="7"/>
        <end position="17"/>
    </location>
</feature>
<proteinExistence type="predicted"/>
<dbReference type="RefSeq" id="WP_146043278.1">
    <property type="nucleotide sequence ID" value="NZ_CP133164.1"/>
</dbReference>
<accession>A0ABY9NR18</accession>
<gene>
    <name evidence="2" type="ORF">QL104_15415</name>
</gene>